<feature type="transmembrane region" description="Helical" evidence="1">
    <location>
        <begin position="216"/>
        <end position="234"/>
    </location>
</feature>
<feature type="transmembrane region" description="Helical" evidence="1">
    <location>
        <begin position="186"/>
        <end position="210"/>
    </location>
</feature>
<protein>
    <submittedName>
        <fullName evidence="3">HupE/UreJ family protein</fullName>
    </submittedName>
</protein>
<sequence length="343" mass="37235">MSARPKHRRWIQIAMVAVFATLALPPAAARAHEVRPAYLQIDEITPGRYQLLWRTPVLAGMRLPVVLRLPGDVQDVVEPSAVELSDSLIERHVLDADSKGLTGDRIEFVGLQTTITDVLVRVQLSDGRHSTTLVHPSKPWVDITTSQGALAVAAAYLSHGVEHILFGFDHLLFVLALILIVRNRRVLLWTITAFTVAHSITLSLATLGVVHVPGPPVEATIALSIILLACEIVRQRRGEPSLTAQKPWLVAFTFGLLHGFGFASALTDVGLPQADIPLALFSFNVGVEAGQLMFIAAVLAVVAIARRVYLPPTVEQHALPVAAYAIGTMAAFWFIVRTAAFFA</sequence>
<evidence type="ECO:0000256" key="2">
    <source>
        <dbReference type="SAM" id="SignalP"/>
    </source>
</evidence>
<proteinExistence type="predicted"/>
<comment type="caution">
    <text evidence="3">The sequence shown here is derived from an EMBL/GenBank/DDBJ whole genome shotgun (WGS) entry which is preliminary data.</text>
</comment>
<keyword evidence="2" id="KW-0732">Signal</keyword>
<name>A0ABT7KQ51_9HYPH</name>
<gene>
    <name evidence="3" type="ORF">PY650_31550</name>
</gene>
<accession>A0ABT7KQ51</accession>
<evidence type="ECO:0000313" key="4">
    <source>
        <dbReference type="Proteomes" id="UP001172630"/>
    </source>
</evidence>
<feature type="transmembrane region" description="Helical" evidence="1">
    <location>
        <begin position="278"/>
        <end position="305"/>
    </location>
</feature>
<dbReference type="EMBL" id="JARFYN010000068">
    <property type="protein sequence ID" value="MDL2410073.1"/>
    <property type="molecule type" value="Genomic_DNA"/>
</dbReference>
<dbReference type="Proteomes" id="UP001172630">
    <property type="component" value="Unassembled WGS sequence"/>
</dbReference>
<feature type="transmembrane region" description="Helical" evidence="1">
    <location>
        <begin position="246"/>
        <end position="266"/>
    </location>
</feature>
<feature type="transmembrane region" description="Helical" evidence="1">
    <location>
        <begin position="317"/>
        <end position="336"/>
    </location>
</feature>
<feature type="transmembrane region" description="Helical" evidence="1">
    <location>
        <begin position="164"/>
        <end position="181"/>
    </location>
</feature>
<dbReference type="InterPro" id="IPR032809">
    <property type="entry name" value="Put_HupE_UreJ"/>
</dbReference>
<evidence type="ECO:0000256" key="1">
    <source>
        <dbReference type="SAM" id="Phobius"/>
    </source>
</evidence>
<dbReference type="RefSeq" id="WP_285883813.1">
    <property type="nucleotide sequence ID" value="NZ_JARFYN010000068.1"/>
</dbReference>
<reference evidence="3" key="1">
    <citation type="submission" date="2023-06" db="EMBL/GenBank/DDBJ databases">
        <title>Phylogenetic Diversity of Rhizobium strains.</title>
        <authorList>
            <person name="Moura F.T."/>
            <person name="Helene L.C.F."/>
            <person name="Hungria M."/>
        </authorList>
    </citation>
    <scope>NUCLEOTIDE SEQUENCE</scope>
    <source>
        <strain evidence="3">CCGE524</strain>
    </source>
</reference>
<feature type="signal peptide" evidence="2">
    <location>
        <begin position="1"/>
        <end position="31"/>
    </location>
</feature>
<keyword evidence="1" id="KW-0812">Transmembrane</keyword>
<evidence type="ECO:0000313" key="3">
    <source>
        <dbReference type="EMBL" id="MDL2410073.1"/>
    </source>
</evidence>
<dbReference type="Pfam" id="PF13795">
    <property type="entry name" value="HupE_UreJ_2"/>
    <property type="match status" value="1"/>
</dbReference>
<feature type="chain" id="PRO_5046863260" evidence="2">
    <location>
        <begin position="32"/>
        <end position="343"/>
    </location>
</feature>
<organism evidence="3 4">
    <name type="scientific">Rhizobium calliandrae</name>
    <dbReference type="NCBI Taxonomy" id="1312182"/>
    <lineage>
        <taxon>Bacteria</taxon>
        <taxon>Pseudomonadati</taxon>
        <taxon>Pseudomonadota</taxon>
        <taxon>Alphaproteobacteria</taxon>
        <taxon>Hyphomicrobiales</taxon>
        <taxon>Rhizobiaceae</taxon>
        <taxon>Rhizobium/Agrobacterium group</taxon>
        <taxon>Rhizobium</taxon>
    </lineage>
</organism>
<keyword evidence="1" id="KW-0472">Membrane</keyword>
<keyword evidence="4" id="KW-1185">Reference proteome</keyword>
<keyword evidence="1" id="KW-1133">Transmembrane helix</keyword>